<evidence type="ECO:0000256" key="2">
    <source>
        <dbReference type="ARBA" id="ARBA00022737"/>
    </source>
</evidence>
<name>A0AAD1UA85_EUPCR</name>
<keyword evidence="2" id="KW-0677">Repeat</keyword>
<dbReference type="Pfam" id="PF13499">
    <property type="entry name" value="EF-hand_7"/>
    <property type="match status" value="1"/>
</dbReference>
<organism evidence="5 6">
    <name type="scientific">Euplotes crassus</name>
    <dbReference type="NCBI Taxonomy" id="5936"/>
    <lineage>
        <taxon>Eukaryota</taxon>
        <taxon>Sar</taxon>
        <taxon>Alveolata</taxon>
        <taxon>Ciliophora</taxon>
        <taxon>Intramacronucleata</taxon>
        <taxon>Spirotrichea</taxon>
        <taxon>Hypotrichia</taxon>
        <taxon>Euplotida</taxon>
        <taxon>Euplotidae</taxon>
        <taxon>Moneuplotes</taxon>
    </lineage>
</organism>
<dbReference type="Gene3D" id="1.10.238.10">
    <property type="entry name" value="EF-hand"/>
    <property type="match status" value="2"/>
</dbReference>
<dbReference type="InterPro" id="IPR051581">
    <property type="entry name" value="Ca-bind"/>
</dbReference>
<dbReference type="InterPro" id="IPR002048">
    <property type="entry name" value="EF_hand_dom"/>
</dbReference>
<evidence type="ECO:0000256" key="3">
    <source>
        <dbReference type="ARBA" id="ARBA00022837"/>
    </source>
</evidence>
<dbReference type="PROSITE" id="PS50222">
    <property type="entry name" value="EF_HAND_2"/>
    <property type="match status" value="3"/>
</dbReference>
<protein>
    <recommendedName>
        <fullName evidence="4">EF-hand domain-containing protein</fullName>
    </recommendedName>
</protein>
<evidence type="ECO:0000256" key="1">
    <source>
        <dbReference type="ARBA" id="ARBA00022723"/>
    </source>
</evidence>
<feature type="domain" description="EF-hand" evidence="4">
    <location>
        <begin position="337"/>
        <end position="372"/>
    </location>
</feature>
<reference evidence="5" key="1">
    <citation type="submission" date="2023-07" db="EMBL/GenBank/DDBJ databases">
        <authorList>
            <consortium name="AG Swart"/>
            <person name="Singh M."/>
            <person name="Singh A."/>
            <person name="Seah K."/>
            <person name="Emmerich C."/>
        </authorList>
    </citation>
    <scope>NUCLEOTIDE SEQUENCE</scope>
    <source>
        <strain evidence="5">DP1</strain>
    </source>
</reference>
<dbReference type="AlphaFoldDB" id="A0AAD1UA85"/>
<accession>A0AAD1UA85</accession>
<keyword evidence="1" id="KW-0479">Metal-binding</keyword>
<comment type="caution">
    <text evidence="5">The sequence shown here is derived from an EMBL/GenBank/DDBJ whole genome shotgun (WGS) entry which is preliminary data.</text>
</comment>
<proteinExistence type="predicted"/>
<dbReference type="PROSITE" id="PS00018">
    <property type="entry name" value="EF_HAND_1"/>
    <property type="match status" value="2"/>
</dbReference>
<dbReference type="SUPFAM" id="SSF47473">
    <property type="entry name" value="EF-hand"/>
    <property type="match status" value="1"/>
</dbReference>
<dbReference type="SMART" id="SM00054">
    <property type="entry name" value="EFh"/>
    <property type="match status" value="3"/>
</dbReference>
<keyword evidence="6" id="KW-1185">Reference proteome</keyword>
<dbReference type="InterPro" id="IPR018247">
    <property type="entry name" value="EF_Hand_1_Ca_BS"/>
</dbReference>
<dbReference type="EMBL" id="CAMPGE010006109">
    <property type="protein sequence ID" value="CAI2364953.1"/>
    <property type="molecule type" value="Genomic_DNA"/>
</dbReference>
<evidence type="ECO:0000313" key="6">
    <source>
        <dbReference type="Proteomes" id="UP001295684"/>
    </source>
</evidence>
<dbReference type="InterPro" id="IPR011992">
    <property type="entry name" value="EF-hand-dom_pair"/>
</dbReference>
<sequence>MAENNFNKFGAQAQGTLIGNWQEERELKDFTGTHRTIPKQHVPKKHLDFEGTITNNFKCDVTHDRVHGEKVSADIHSEAWTIGKGKNKADLLPRVGMRTLTLEKDIQAAVLRELREKEEEQKRIDAMRYFDSTAKTTYVKQDYSQNVVGARVMKTQNGAPIDQTVRDEELNVEHGFGRRTQKTTDHALRREIPEGDFSQTQPVTIYTEAVRTKAVMMSASVGPNPFAKTSGFTQPTQETRAVKKYEGNINFEHEKKTTDFNLTHKDLNPKNHLKPDTQIDIDNFENLKERIISLCRKRSGNGIRGLKIMFRAIDRDRNKKIDPTEFKYAMRDYGIPISEEEVSAVVKYFDTDRDGKISFDEFLRAVRGDLNQRRTEMVHMAYKVLDKTGDGLVTIDDIMEAYDTSYHPDFQSGRKTKEEVLREFMQVWETHKKDGIVTIEEFEDYYKDISASIDSDDYFELMIRNAWHIAGGEGQCENTTIQRVLKTNEDGTQEVVMVENDLDKTNKDARNTFGRIDV</sequence>
<dbReference type="GO" id="GO:0005509">
    <property type="term" value="F:calcium ion binding"/>
    <property type="evidence" value="ECO:0007669"/>
    <property type="project" value="InterPro"/>
</dbReference>
<dbReference type="Proteomes" id="UP001295684">
    <property type="component" value="Unassembled WGS sequence"/>
</dbReference>
<feature type="domain" description="EF-hand" evidence="4">
    <location>
        <begin position="301"/>
        <end position="336"/>
    </location>
</feature>
<gene>
    <name evidence="5" type="ORF">ECRASSUSDP1_LOCUS6303</name>
</gene>
<dbReference type="PANTHER" id="PTHR34524:SF6">
    <property type="entry name" value="CALCYPHOSINE LIKE"/>
    <property type="match status" value="1"/>
</dbReference>
<evidence type="ECO:0000313" key="5">
    <source>
        <dbReference type="EMBL" id="CAI2364953.1"/>
    </source>
</evidence>
<evidence type="ECO:0000259" key="4">
    <source>
        <dbReference type="PROSITE" id="PS50222"/>
    </source>
</evidence>
<dbReference type="CDD" id="cd00051">
    <property type="entry name" value="EFh"/>
    <property type="match status" value="1"/>
</dbReference>
<keyword evidence="3" id="KW-0106">Calcium</keyword>
<dbReference type="PANTHER" id="PTHR34524">
    <property type="entry name" value="CALCYPHOSIN"/>
    <property type="match status" value="1"/>
</dbReference>
<feature type="domain" description="EF-hand" evidence="4">
    <location>
        <begin position="373"/>
        <end position="408"/>
    </location>
</feature>